<dbReference type="GO" id="GO:0009100">
    <property type="term" value="P:glycoprotein metabolic process"/>
    <property type="evidence" value="ECO:0007669"/>
    <property type="project" value="UniProtKB-ARBA"/>
</dbReference>
<organism evidence="4">
    <name type="scientific">Echinostoma caproni</name>
    <dbReference type="NCBI Taxonomy" id="27848"/>
    <lineage>
        <taxon>Eukaryota</taxon>
        <taxon>Metazoa</taxon>
        <taxon>Spiralia</taxon>
        <taxon>Lophotrochozoa</taxon>
        <taxon>Platyhelminthes</taxon>
        <taxon>Trematoda</taxon>
        <taxon>Digenea</taxon>
        <taxon>Plagiorchiida</taxon>
        <taxon>Echinostomata</taxon>
        <taxon>Echinostomatoidea</taxon>
        <taxon>Echinostomatidae</taxon>
        <taxon>Echinostoma</taxon>
    </lineage>
</organism>
<dbReference type="WBParaSite" id="ECPE_0001176801-mRNA-1">
    <property type="protein sequence ID" value="ECPE_0001176801-mRNA-1"/>
    <property type="gene ID" value="ECPE_0001176801"/>
</dbReference>
<evidence type="ECO:0000259" key="1">
    <source>
        <dbReference type="Pfam" id="PF04991"/>
    </source>
</evidence>
<sequence>MICENWQQLLYATKITLTVCTALLLGVGLEEFTELGANYELISIGSFEHPESIARQYGIQMKDYPLLLALDPFLVKPRKNATEHKMLPNLTALHWPPKVVASRPAGSVYENGTTAPLPRPFEPIMSNGQINLSRRLLKLFSDLMFEHGYGDRFWLNGGSLVGSYHHHNFIPWDDDVDVLADVELRPEIQRLLKTLEPEYKTYSMYVRDKLFSETINQSQAHLDLEYSRATSNNPWSWPFLDIGYCRIEPVKTCEDPWIPGLSVCYPTSSIFPLIYRPFGDDWYPSPSNVPVYLRSMYREHTSCVTFGYSHILESGSRFGRVPCHTLLHRYPFVRHLTLPGSQVVARNNSIAQLFTVDMEQLSKRSDYKWDMIHTLRLPIQRENVVQCIGYGVPEPR</sequence>
<evidence type="ECO:0000313" key="4">
    <source>
        <dbReference type="WBParaSite" id="ECPE_0001176801-mRNA-1"/>
    </source>
</evidence>
<feature type="domain" description="LicD/FKTN/FKRP nucleotidyltransferase" evidence="1">
    <location>
        <begin position="153"/>
        <end position="193"/>
    </location>
</feature>
<protein>
    <submittedName>
        <fullName evidence="4">Lipopolysaccharide choline phosphotransferase protein</fullName>
    </submittedName>
</protein>
<dbReference type="AlphaFoldDB" id="A0A183AXP8"/>
<reference evidence="4" key="1">
    <citation type="submission" date="2016-06" db="UniProtKB">
        <authorList>
            <consortium name="WormBaseParasite"/>
        </authorList>
    </citation>
    <scope>IDENTIFICATION</scope>
</reference>
<reference evidence="2 3" key="2">
    <citation type="submission" date="2018-11" db="EMBL/GenBank/DDBJ databases">
        <authorList>
            <consortium name="Pathogen Informatics"/>
        </authorList>
    </citation>
    <scope>NUCLEOTIDE SEQUENCE [LARGE SCALE GENOMIC DNA]</scope>
    <source>
        <strain evidence="2 3">Egypt</strain>
    </source>
</reference>
<dbReference type="PANTHER" id="PTHR43404">
    <property type="entry name" value="LIPOPOLYSACCHARIDE CHOLINEPHOSPHOTRANSFERASE LICD"/>
    <property type="match status" value="1"/>
</dbReference>
<keyword evidence="3" id="KW-1185">Reference proteome</keyword>
<accession>A0A183AXP8</accession>
<gene>
    <name evidence="2" type="ORF">ECPE_LOCUS11734</name>
</gene>
<dbReference type="Pfam" id="PF04991">
    <property type="entry name" value="LicD"/>
    <property type="match status" value="1"/>
</dbReference>
<dbReference type="OrthoDB" id="419198at2759"/>
<evidence type="ECO:0000313" key="2">
    <source>
        <dbReference type="EMBL" id="VDP88889.1"/>
    </source>
</evidence>
<dbReference type="PANTHER" id="PTHR43404:SF2">
    <property type="entry name" value="LIPOPOLYSACCHARIDE CHOLINEPHOSPHOTRANSFERASE LICD"/>
    <property type="match status" value="1"/>
</dbReference>
<proteinExistence type="predicted"/>
<dbReference type="InterPro" id="IPR052942">
    <property type="entry name" value="LPS_cholinephosphotransferase"/>
</dbReference>
<name>A0A183AXP8_9TREM</name>
<dbReference type="EMBL" id="UZAN01051411">
    <property type="protein sequence ID" value="VDP88889.1"/>
    <property type="molecule type" value="Genomic_DNA"/>
</dbReference>
<dbReference type="InterPro" id="IPR007074">
    <property type="entry name" value="LicD/FKTN/FKRP_NTP_transf"/>
</dbReference>
<evidence type="ECO:0000313" key="3">
    <source>
        <dbReference type="Proteomes" id="UP000272942"/>
    </source>
</evidence>
<dbReference type="Proteomes" id="UP000272942">
    <property type="component" value="Unassembled WGS sequence"/>
</dbReference>